<evidence type="ECO:0000256" key="2">
    <source>
        <dbReference type="SAM" id="Phobius"/>
    </source>
</evidence>
<evidence type="ECO:0000256" key="1">
    <source>
        <dbReference type="SAM" id="MobiDB-lite"/>
    </source>
</evidence>
<evidence type="ECO:0000313" key="4">
    <source>
        <dbReference type="EMBL" id="KGN31668.1"/>
    </source>
</evidence>
<reference evidence="4 5" key="1">
    <citation type="submission" date="2013-08" db="EMBL/GenBank/DDBJ databases">
        <title>The genome sequence of Knoellia sinensis.</title>
        <authorList>
            <person name="Zhu W."/>
            <person name="Wang G."/>
        </authorList>
    </citation>
    <scope>NUCLEOTIDE SEQUENCE [LARGE SCALE GENOMIC DNA]</scope>
    <source>
        <strain evidence="4 5">KCTC 19936</strain>
    </source>
</reference>
<gene>
    <name evidence="4" type="ORF">N802_03130</name>
</gene>
<feature type="region of interest" description="Disordered" evidence="1">
    <location>
        <begin position="56"/>
        <end position="86"/>
    </location>
</feature>
<dbReference type="Pfam" id="PF20059">
    <property type="entry name" value="DUF6458"/>
    <property type="match status" value="1"/>
</dbReference>
<dbReference type="OrthoDB" id="4775046at2"/>
<dbReference type="EMBL" id="AVPJ01000010">
    <property type="protein sequence ID" value="KGN31668.1"/>
    <property type="molecule type" value="Genomic_DNA"/>
</dbReference>
<accession>A0A0A0J3C5</accession>
<proteinExistence type="predicted"/>
<organism evidence="4 5">
    <name type="scientific">Knoellia sinensis KCTC 19936</name>
    <dbReference type="NCBI Taxonomy" id="1385520"/>
    <lineage>
        <taxon>Bacteria</taxon>
        <taxon>Bacillati</taxon>
        <taxon>Actinomycetota</taxon>
        <taxon>Actinomycetes</taxon>
        <taxon>Micrococcales</taxon>
        <taxon>Intrasporangiaceae</taxon>
        <taxon>Knoellia</taxon>
    </lineage>
</organism>
<keyword evidence="2" id="KW-1133">Transmembrane helix</keyword>
<name>A0A0A0J3C5_9MICO</name>
<dbReference type="InterPro" id="IPR045597">
    <property type="entry name" value="DUF6458"/>
</dbReference>
<dbReference type="AlphaFoldDB" id="A0A0A0J3C5"/>
<protein>
    <recommendedName>
        <fullName evidence="3">DUF6458 domain-containing protein</fullName>
    </recommendedName>
</protein>
<dbReference type="Proteomes" id="UP000030002">
    <property type="component" value="Unassembled WGS sequence"/>
</dbReference>
<evidence type="ECO:0000313" key="5">
    <source>
        <dbReference type="Proteomes" id="UP000030002"/>
    </source>
</evidence>
<feature type="compositionally biased region" description="Basic and acidic residues" evidence="1">
    <location>
        <begin position="74"/>
        <end position="86"/>
    </location>
</feature>
<sequence length="86" mass="9283">MYIGLGIVLIVLGAILAFVLQVDLPFIDDDMLGWILIGAGLLAIILSFAMRGRSRPAGYTATRSSQVDPASGSRVDETRIDPDSRY</sequence>
<evidence type="ECO:0000259" key="3">
    <source>
        <dbReference type="Pfam" id="PF20059"/>
    </source>
</evidence>
<keyword evidence="2" id="KW-0472">Membrane</keyword>
<feature type="domain" description="DUF6458" evidence="3">
    <location>
        <begin position="1"/>
        <end position="65"/>
    </location>
</feature>
<keyword evidence="5" id="KW-1185">Reference proteome</keyword>
<comment type="caution">
    <text evidence="4">The sequence shown here is derived from an EMBL/GenBank/DDBJ whole genome shotgun (WGS) entry which is preliminary data.</text>
</comment>
<dbReference type="STRING" id="1385520.N802_03130"/>
<dbReference type="RefSeq" id="WP_035917034.1">
    <property type="nucleotide sequence ID" value="NZ_AVPJ01000010.1"/>
</dbReference>
<keyword evidence="2" id="KW-0812">Transmembrane</keyword>
<feature type="transmembrane region" description="Helical" evidence="2">
    <location>
        <begin position="31"/>
        <end position="50"/>
    </location>
</feature>